<gene>
    <name evidence="2" type="ORF">SAMN06296058_0056</name>
</gene>
<evidence type="ECO:0000313" key="2">
    <source>
        <dbReference type="EMBL" id="SKC40043.1"/>
    </source>
</evidence>
<evidence type="ECO:0008006" key="4">
    <source>
        <dbReference type="Google" id="ProtNLM"/>
    </source>
</evidence>
<dbReference type="AlphaFoldDB" id="A0A1T5IM63"/>
<sequence>MSIGKRTRLSIGLAVASLASASLAHAEQSPDWDWSVEPYVWAAGLDTQVAAPALGVSAKQDLSFKEVTDILQGAFMVRMEGRGDHLGMQANFNYFGLGKGNDRNGVHTRTDVDARVLDLVATWRPGEQRDRGVDVHMGMRYIDADLSVAAAPAAAGTAPRGLDLDRQFADLLMGARVSLPLSARWSASLQADASAGQTRGTWSASLLAQYRMAHGAWTVGYQHLDMKLGQNAVDAHVVLSGPQVGYAFGF</sequence>
<reference evidence="2 3" key="1">
    <citation type="submission" date="2017-02" db="EMBL/GenBank/DDBJ databases">
        <authorList>
            <person name="Peterson S.W."/>
        </authorList>
    </citation>
    <scope>NUCLEOTIDE SEQUENCE [LARGE SCALE GENOMIC DNA]</scope>
    <source>
        <strain evidence="2 3">P15</strain>
    </source>
</reference>
<feature type="signal peptide" evidence="1">
    <location>
        <begin position="1"/>
        <end position="26"/>
    </location>
</feature>
<evidence type="ECO:0000256" key="1">
    <source>
        <dbReference type="SAM" id="SignalP"/>
    </source>
</evidence>
<accession>A0A1T5IM63</accession>
<dbReference type="EMBL" id="FUZV01000001">
    <property type="protein sequence ID" value="SKC40043.1"/>
    <property type="molecule type" value="Genomic_DNA"/>
</dbReference>
<dbReference type="Proteomes" id="UP000190341">
    <property type="component" value="Unassembled WGS sequence"/>
</dbReference>
<proteinExistence type="predicted"/>
<organism evidence="2 3">
    <name type="scientific">Pseudoxanthomonas indica</name>
    <dbReference type="NCBI Taxonomy" id="428993"/>
    <lineage>
        <taxon>Bacteria</taxon>
        <taxon>Pseudomonadati</taxon>
        <taxon>Pseudomonadota</taxon>
        <taxon>Gammaproteobacteria</taxon>
        <taxon>Lysobacterales</taxon>
        <taxon>Lysobacteraceae</taxon>
        <taxon>Pseudoxanthomonas</taxon>
    </lineage>
</organism>
<evidence type="ECO:0000313" key="3">
    <source>
        <dbReference type="Proteomes" id="UP000190341"/>
    </source>
</evidence>
<protein>
    <recommendedName>
        <fullName evidence="4">Outer membrane protein beta-barrel domain-containing protein</fullName>
    </recommendedName>
</protein>
<dbReference type="STRING" id="428993.SAMN06296058_0056"/>
<name>A0A1T5IM63_9GAMM</name>
<keyword evidence="1" id="KW-0732">Signal</keyword>
<keyword evidence="3" id="KW-1185">Reference proteome</keyword>
<feature type="chain" id="PRO_5012188490" description="Outer membrane protein beta-barrel domain-containing protein" evidence="1">
    <location>
        <begin position="27"/>
        <end position="250"/>
    </location>
</feature>
<dbReference type="OrthoDB" id="5725705at2"/>
<dbReference type="RefSeq" id="WP_079722507.1">
    <property type="nucleotide sequence ID" value="NZ_BMCL01000003.1"/>
</dbReference>